<name>A0AAP0DYS5_9MAGN</name>
<dbReference type="PANTHER" id="PTHR31065:SF42">
    <property type="entry name" value="PLATZ TRANSCRIPTION FACTOR FAMILY PROTEIN"/>
    <property type="match status" value="1"/>
</dbReference>
<dbReference type="PANTHER" id="PTHR31065">
    <property type="entry name" value="PLATZ TRANSCRIPTION FACTOR FAMILY PROTEIN"/>
    <property type="match status" value="1"/>
</dbReference>
<reference evidence="1 2" key="1">
    <citation type="submission" date="2024-01" db="EMBL/GenBank/DDBJ databases">
        <title>Genome assemblies of Stephania.</title>
        <authorList>
            <person name="Yang L."/>
        </authorList>
    </citation>
    <scope>NUCLEOTIDE SEQUENCE [LARGE SCALE GENOMIC DNA]</scope>
    <source>
        <strain evidence="1">JXDWG</strain>
        <tissue evidence="1">Leaf</tissue>
    </source>
</reference>
<evidence type="ECO:0000313" key="1">
    <source>
        <dbReference type="EMBL" id="KAK9083560.1"/>
    </source>
</evidence>
<organism evidence="1 2">
    <name type="scientific">Stephania cephalantha</name>
    <dbReference type="NCBI Taxonomy" id="152367"/>
    <lineage>
        <taxon>Eukaryota</taxon>
        <taxon>Viridiplantae</taxon>
        <taxon>Streptophyta</taxon>
        <taxon>Embryophyta</taxon>
        <taxon>Tracheophyta</taxon>
        <taxon>Spermatophyta</taxon>
        <taxon>Magnoliopsida</taxon>
        <taxon>Ranunculales</taxon>
        <taxon>Menispermaceae</taxon>
        <taxon>Menispermoideae</taxon>
        <taxon>Cissampelideae</taxon>
        <taxon>Stephania</taxon>
    </lineage>
</organism>
<dbReference type="AlphaFoldDB" id="A0AAP0DYS5"/>
<evidence type="ECO:0000313" key="2">
    <source>
        <dbReference type="Proteomes" id="UP001419268"/>
    </source>
</evidence>
<accession>A0AAP0DYS5</accession>
<protein>
    <submittedName>
        <fullName evidence="1">Uncharacterized protein</fullName>
    </submittedName>
</protein>
<comment type="caution">
    <text evidence="1">The sequence shown here is derived from an EMBL/GenBank/DDBJ whole genome shotgun (WGS) entry which is preliminary data.</text>
</comment>
<sequence length="60" mass="6976">MAIPQGVNAISCLDRKRDAFCFYYWSSRHKDHGVIQIRRSSYHDVVRVVEIQKVLDIVGV</sequence>
<dbReference type="EMBL" id="JBBNAG010000013">
    <property type="protein sequence ID" value="KAK9083560.1"/>
    <property type="molecule type" value="Genomic_DNA"/>
</dbReference>
<gene>
    <name evidence="1" type="ORF">Scep_030031</name>
</gene>
<dbReference type="Proteomes" id="UP001419268">
    <property type="component" value="Unassembled WGS sequence"/>
</dbReference>
<proteinExistence type="predicted"/>
<keyword evidence="2" id="KW-1185">Reference proteome</keyword>